<evidence type="ECO:0000313" key="2">
    <source>
        <dbReference type="Proteomes" id="UP000317093"/>
    </source>
</evidence>
<proteinExistence type="predicted"/>
<dbReference type="EMBL" id="CP036279">
    <property type="protein sequence ID" value="QDU59955.1"/>
    <property type="molecule type" value="Genomic_DNA"/>
</dbReference>
<keyword evidence="2" id="KW-1185">Reference proteome</keyword>
<evidence type="ECO:0000313" key="1">
    <source>
        <dbReference type="EMBL" id="QDU59955.1"/>
    </source>
</evidence>
<dbReference type="KEGG" id="knv:Pan216_07900"/>
<dbReference type="AlphaFoldDB" id="A0A518AYZ5"/>
<dbReference type="OrthoDB" id="283153at2"/>
<name>A0A518AYZ5_9BACT</name>
<dbReference type="RefSeq" id="WP_145255042.1">
    <property type="nucleotide sequence ID" value="NZ_CP036279.1"/>
</dbReference>
<sequence length="387" mass="43651">MTKKKTVGKTAAKGVDFVPRSAEHVLNLPSKFRWEATRRHPYYLIFWKSAQRYRDGEFEGTTETIICNMAFRLLCLIGVTGKPVSPAIDYEDLGDEEERSLVGSVQPMTLRSAALMLLANLPQAELLTLSGVFSVASKAEYAEGERDQRQHAIECLEKIVSPAFDSYAKAPLFYVHLQSSQRTIMDDLKTQLGHFQHAQGKTSTRVHADKLPKYIEVWDLREGWTGEEYDLSQELSFKDIAEQLKEPLSTVHSQYLAAFELIVGRPFAPDLWWRVMGPLKFNMLSGDPEEVYSGAIRHRFQSPVPRPVPESRIWTPKEEQEMGPVERGSSIQGDSDVKLLFNDTLELIKKGLDNESIAQELGVSSKLVEGVRTRGAELTRLFSSSAK</sequence>
<accession>A0A518AYZ5</accession>
<dbReference type="Proteomes" id="UP000317093">
    <property type="component" value="Chromosome"/>
</dbReference>
<organism evidence="1 2">
    <name type="scientific">Kolteria novifilia</name>
    <dbReference type="NCBI Taxonomy" id="2527975"/>
    <lineage>
        <taxon>Bacteria</taxon>
        <taxon>Pseudomonadati</taxon>
        <taxon>Planctomycetota</taxon>
        <taxon>Planctomycetia</taxon>
        <taxon>Kolteriales</taxon>
        <taxon>Kolteriaceae</taxon>
        <taxon>Kolteria</taxon>
    </lineage>
</organism>
<protein>
    <submittedName>
        <fullName evidence="1">Uncharacterized protein</fullName>
    </submittedName>
</protein>
<gene>
    <name evidence="1" type="ORF">Pan216_07900</name>
</gene>
<reference evidence="1 2" key="1">
    <citation type="submission" date="2019-02" db="EMBL/GenBank/DDBJ databases">
        <title>Deep-cultivation of Planctomycetes and their phenomic and genomic characterization uncovers novel biology.</title>
        <authorList>
            <person name="Wiegand S."/>
            <person name="Jogler M."/>
            <person name="Boedeker C."/>
            <person name="Pinto D."/>
            <person name="Vollmers J."/>
            <person name="Rivas-Marin E."/>
            <person name="Kohn T."/>
            <person name="Peeters S.H."/>
            <person name="Heuer A."/>
            <person name="Rast P."/>
            <person name="Oberbeckmann S."/>
            <person name="Bunk B."/>
            <person name="Jeske O."/>
            <person name="Meyerdierks A."/>
            <person name="Storesund J.E."/>
            <person name="Kallscheuer N."/>
            <person name="Luecker S."/>
            <person name="Lage O.M."/>
            <person name="Pohl T."/>
            <person name="Merkel B.J."/>
            <person name="Hornburger P."/>
            <person name="Mueller R.-W."/>
            <person name="Bruemmer F."/>
            <person name="Labrenz M."/>
            <person name="Spormann A.M."/>
            <person name="Op den Camp H."/>
            <person name="Overmann J."/>
            <person name="Amann R."/>
            <person name="Jetten M.S.M."/>
            <person name="Mascher T."/>
            <person name="Medema M.H."/>
            <person name="Devos D.P."/>
            <person name="Kaster A.-K."/>
            <person name="Ovreas L."/>
            <person name="Rohde M."/>
            <person name="Galperin M.Y."/>
            <person name="Jogler C."/>
        </authorList>
    </citation>
    <scope>NUCLEOTIDE SEQUENCE [LARGE SCALE GENOMIC DNA]</scope>
    <source>
        <strain evidence="1 2">Pan216</strain>
    </source>
</reference>